<organism evidence="3">
    <name type="scientific">marine sediment metagenome</name>
    <dbReference type="NCBI Taxonomy" id="412755"/>
    <lineage>
        <taxon>unclassified sequences</taxon>
        <taxon>metagenomes</taxon>
        <taxon>ecological metagenomes</taxon>
    </lineage>
</organism>
<feature type="non-terminal residue" evidence="3">
    <location>
        <position position="1"/>
    </location>
</feature>
<evidence type="ECO:0000256" key="1">
    <source>
        <dbReference type="ARBA" id="ARBA00022755"/>
    </source>
</evidence>
<dbReference type="AlphaFoldDB" id="X1UDG3"/>
<comment type="caution">
    <text evidence="3">The sequence shown here is derived from an EMBL/GenBank/DDBJ whole genome shotgun (WGS) entry which is preliminary data.</text>
</comment>
<dbReference type="EMBL" id="BARW01018348">
    <property type="protein sequence ID" value="GAI97925.1"/>
    <property type="molecule type" value="Genomic_DNA"/>
</dbReference>
<dbReference type="InterPro" id="IPR000031">
    <property type="entry name" value="PurE_dom"/>
</dbReference>
<feature type="domain" description="PurE" evidence="2">
    <location>
        <begin position="14"/>
        <end position="108"/>
    </location>
</feature>
<dbReference type="SMART" id="SM01001">
    <property type="entry name" value="AIRC"/>
    <property type="match status" value="1"/>
</dbReference>
<dbReference type="GO" id="GO:0006189">
    <property type="term" value="P:'de novo' IMP biosynthetic process"/>
    <property type="evidence" value="ECO:0007669"/>
    <property type="project" value="InterPro"/>
</dbReference>
<dbReference type="Pfam" id="PF00731">
    <property type="entry name" value="AIRC"/>
    <property type="match status" value="1"/>
</dbReference>
<proteinExistence type="predicted"/>
<evidence type="ECO:0000313" key="3">
    <source>
        <dbReference type="EMBL" id="GAI97925.1"/>
    </source>
</evidence>
<protein>
    <recommendedName>
        <fullName evidence="2">PurE domain-containing protein</fullName>
    </recommendedName>
</protein>
<evidence type="ECO:0000259" key="2">
    <source>
        <dbReference type="SMART" id="SM01001"/>
    </source>
</evidence>
<dbReference type="PANTHER" id="PTHR23046:SF2">
    <property type="entry name" value="PHOSPHORIBOSYLAMINOIMIDAZOLE CARBOXYLASE"/>
    <property type="match status" value="1"/>
</dbReference>
<sequence>TGNENNRHKQGNKDNIGCSDTAHLAGALAARTTLPVIAVPLISDSGLEGVDALLAVIQMPSGVPVAATAIGKTGAKNAAILAVQILALSDDSLDEKLVEFKKIQAKKVIEKDSAIQ</sequence>
<dbReference type="PANTHER" id="PTHR23046">
    <property type="entry name" value="PHOSPHORIBOSYLAMINOIMIDAZOLE CARBOXYLASE CATALYTIC SUBUNIT"/>
    <property type="match status" value="1"/>
</dbReference>
<dbReference type="InterPro" id="IPR024694">
    <property type="entry name" value="PurE_prokaryotes"/>
</dbReference>
<keyword evidence="1" id="KW-0658">Purine biosynthesis</keyword>
<dbReference type="Gene3D" id="3.40.50.1970">
    <property type="match status" value="1"/>
</dbReference>
<dbReference type="SUPFAM" id="SSF52255">
    <property type="entry name" value="N5-CAIR mutase (phosphoribosylaminoimidazole carboxylase, PurE)"/>
    <property type="match status" value="1"/>
</dbReference>
<gene>
    <name evidence="3" type="ORF">S12H4_31438</name>
</gene>
<accession>X1UDG3</accession>
<name>X1UDG3_9ZZZZ</name>
<reference evidence="3" key="1">
    <citation type="journal article" date="2014" name="Front. Microbiol.">
        <title>High frequency of phylogenetically diverse reductive dehalogenase-homologous genes in deep subseafloor sedimentary metagenomes.</title>
        <authorList>
            <person name="Kawai M."/>
            <person name="Futagami T."/>
            <person name="Toyoda A."/>
            <person name="Takaki Y."/>
            <person name="Nishi S."/>
            <person name="Hori S."/>
            <person name="Arai W."/>
            <person name="Tsubouchi T."/>
            <person name="Morono Y."/>
            <person name="Uchiyama I."/>
            <person name="Ito T."/>
            <person name="Fujiyama A."/>
            <person name="Inagaki F."/>
            <person name="Takami H."/>
        </authorList>
    </citation>
    <scope>NUCLEOTIDE SEQUENCE</scope>
    <source>
        <strain evidence="3">Expedition CK06-06</strain>
    </source>
</reference>